<gene>
    <name evidence="6" type="ORF">D3871_20250</name>
</gene>
<keyword evidence="2" id="KW-0805">Transcription regulation</keyword>
<dbReference type="Gene3D" id="1.10.10.10">
    <property type="entry name" value="Winged helix-like DNA-binding domain superfamily/Winged helix DNA-binding domain"/>
    <property type="match status" value="1"/>
</dbReference>
<evidence type="ECO:0000313" key="6">
    <source>
        <dbReference type="EMBL" id="RJF95713.1"/>
    </source>
</evidence>
<dbReference type="InterPro" id="IPR036388">
    <property type="entry name" value="WH-like_DNA-bd_sf"/>
</dbReference>
<dbReference type="Proteomes" id="UP000265955">
    <property type="component" value="Unassembled WGS sequence"/>
</dbReference>
<evidence type="ECO:0000259" key="5">
    <source>
        <dbReference type="PROSITE" id="PS50931"/>
    </source>
</evidence>
<dbReference type="Gene3D" id="3.40.190.290">
    <property type="match status" value="1"/>
</dbReference>
<dbReference type="AlphaFoldDB" id="A0A3A3FJP0"/>
<dbReference type="SUPFAM" id="SSF53850">
    <property type="entry name" value="Periplasmic binding protein-like II"/>
    <property type="match status" value="1"/>
</dbReference>
<evidence type="ECO:0000256" key="3">
    <source>
        <dbReference type="ARBA" id="ARBA00023125"/>
    </source>
</evidence>
<keyword evidence="7" id="KW-1185">Reference proteome</keyword>
<keyword evidence="4" id="KW-0804">Transcription</keyword>
<dbReference type="EMBL" id="QYUO01000002">
    <property type="protein sequence ID" value="RJF95713.1"/>
    <property type="molecule type" value="Genomic_DNA"/>
</dbReference>
<evidence type="ECO:0000256" key="1">
    <source>
        <dbReference type="ARBA" id="ARBA00009437"/>
    </source>
</evidence>
<dbReference type="InterPro" id="IPR036390">
    <property type="entry name" value="WH_DNA-bd_sf"/>
</dbReference>
<evidence type="ECO:0000313" key="7">
    <source>
        <dbReference type="Proteomes" id="UP000265955"/>
    </source>
</evidence>
<dbReference type="InterPro" id="IPR050176">
    <property type="entry name" value="LTTR"/>
</dbReference>
<dbReference type="InterPro" id="IPR005119">
    <property type="entry name" value="LysR_subst-bd"/>
</dbReference>
<dbReference type="Pfam" id="PF03466">
    <property type="entry name" value="LysR_substrate"/>
    <property type="match status" value="1"/>
</dbReference>
<proteinExistence type="inferred from homology"/>
<dbReference type="CDD" id="cd05466">
    <property type="entry name" value="PBP2_LTTR_substrate"/>
    <property type="match status" value="1"/>
</dbReference>
<name>A0A3A3FJP0_9BURK</name>
<dbReference type="PROSITE" id="PS50931">
    <property type="entry name" value="HTH_LYSR"/>
    <property type="match status" value="1"/>
</dbReference>
<comment type="caution">
    <text evidence="6">The sequence shown here is derived from an EMBL/GenBank/DDBJ whole genome shotgun (WGS) entry which is preliminary data.</text>
</comment>
<sequence>MQFQHLNWDDLRVFLEVARAGNISKSAKRLNIDHSTASRRITQLEFSLGSSLFERNRSGLVLNALGQRLLVYVEGIESNVLAIGEAVGAKELELSGTVRVGTMEGIASLYLAERFLGLRERYGALRIELVTSSQQLHVTRREADIFLSFFRPEGRGLDAEMIGKFNLNLYATRSYLDKRGVPTSRADLRDHDFVGYVHDLIQVDTVRWLDEVIVNPNLVFHSTSMISQMHAASSGLGIVLLPTFAVPERLGLERLPVQDVKVERKIWLSAHQDLRYIPRVKAVVQYLMAIVRKDMEFLST</sequence>
<dbReference type="PANTHER" id="PTHR30579">
    <property type="entry name" value="TRANSCRIPTIONAL REGULATOR"/>
    <property type="match status" value="1"/>
</dbReference>
<dbReference type="PANTHER" id="PTHR30579:SF3">
    <property type="entry name" value="TRANSCRIPTIONAL REGULATORY PROTEIN"/>
    <property type="match status" value="1"/>
</dbReference>
<dbReference type="InterPro" id="IPR000847">
    <property type="entry name" value="LysR_HTH_N"/>
</dbReference>
<accession>A0A3A3FJP0</accession>
<dbReference type="GO" id="GO:0003677">
    <property type="term" value="F:DNA binding"/>
    <property type="evidence" value="ECO:0007669"/>
    <property type="project" value="UniProtKB-KW"/>
</dbReference>
<dbReference type="SUPFAM" id="SSF46785">
    <property type="entry name" value="Winged helix' DNA-binding domain"/>
    <property type="match status" value="1"/>
</dbReference>
<dbReference type="Pfam" id="PF00126">
    <property type="entry name" value="HTH_1"/>
    <property type="match status" value="1"/>
</dbReference>
<comment type="similarity">
    <text evidence="1">Belongs to the LysR transcriptional regulatory family.</text>
</comment>
<evidence type="ECO:0000256" key="2">
    <source>
        <dbReference type="ARBA" id="ARBA00023015"/>
    </source>
</evidence>
<protein>
    <submittedName>
        <fullName evidence="6">LysR family transcriptional regulator</fullName>
    </submittedName>
</protein>
<dbReference type="GO" id="GO:0003700">
    <property type="term" value="F:DNA-binding transcription factor activity"/>
    <property type="evidence" value="ECO:0007669"/>
    <property type="project" value="InterPro"/>
</dbReference>
<feature type="domain" description="HTH lysR-type" evidence="5">
    <location>
        <begin position="6"/>
        <end position="63"/>
    </location>
</feature>
<reference evidence="7" key="1">
    <citation type="submission" date="2018-09" db="EMBL/GenBank/DDBJ databases">
        <authorList>
            <person name="Zhu H."/>
        </authorList>
    </citation>
    <scope>NUCLEOTIDE SEQUENCE [LARGE SCALE GENOMIC DNA]</scope>
    <source>
        <strain evidence="7">K1R23-30</strain>
    </source>
</reference>
<dbReference type="RefSeq" id="WP_119770860.1">
    <property type="nucleotide sequence ID" value="NZ_QYUO01000002.1"/>
</dbReference>
<evidence type="ECO:0000256" key="4">
    <source>
        <dbReference type="ARBA" id="ARBA00023163"/>
    </source>
</evidence>
<organism evidence="6 7">
    <name type="scientific">Noviherbaspirillum saxi</name>
    <dbReference type="NCBI Taxonomy" id="2320863"/>
    <lineage>
        <taxon>Bacteria</taxon>
        <taxon>Pseudomonadati</taxon>
        <taxon>Pseudomonadota</taxon>
        <taxon>Betaproteobacteria</taxon>
        <taxon>Burkholderiales</taxon>
        <taxon>Oxalobacteraceae</taxon>
        <taxon>Noviherbaspirillum</taxon>
    </lineage>
</organism>
<dbReference type="OrthoDB" id="9072091at2"/>
<keyword evidence="3" id="KW-0238">DNA-binding</keyword>